<dbReference type="PANTHER" id="PTHR47784:SF4">
    <property type="entry name" value="ZN(II)2CYS6 TRANSCRIPTION FACTOR (EUROFUNG)"/>
    <property type="match status" value="1"/>
</dbReference>
<protein>
    <recommendedName>
        <fullName evidence="3">C6 zinc finger protein</fullName>
    </recommendedName>
</protein>
<dbReference type="EMBL" id="KZ679007">
    <property type="protein sequence ID" value="PSS24966.1"/>
    <property type="molecule type" value="Genomic_DNA"/>
</dbReference>
<dbReference type="Pfam" id="PF11951">
    <property type="entry name" value="Fungal_trans_2"/>
    <property type="match status" value="1"/>
</dbReference>
<name>A0A2T3B9G0_AMORE</name>
<keyword evidence="2" id="KW-1185">Reference proteome</keyword>
<evidence type="ECO:0000313" key="2">
    <source>
        <dbReference type="Proteomes" id="UP000241818"/>
    </source>
</evidence>
<dbReference type="STRING" id="857342.A0A2T3B9G0"/>
<dbReference type="Proteomes" id="UP000241818">
    <property type="component" value="Unassembled WGS sequence"/>
</dbReference>
<dbReference type="OrthoDB" id="5386330at2759"/>
<dbReference type="InterPro" id="IPR021858">
    <property type="entry name" value="Fun_TF"/>
</dbReference>
<dbReference type="GeneID" id="36574321"/>
<evidence type="ECO:0000313" key="1">
    <source>
        <dbReference type="EMBL" id="PSS24966.1"/>
    </source>
</evidence>
<proteinExistence type="predicted"/>
<dbReference type="GO" id="GO:0001228">
    <property type="term" value="F:DNA-binding transcription activator activity, RNA polymerase II-specific"/>
    <property type="evidence" value="ECO:0007669"/>
    <property type="project" value="TreeGrafter"/>
</dbReference>
<organism evidence="1 2">
    <name type="scientific">Amorphotheca resinae ATCC 22711</name>
    <dbReference type="NCBI Taxonomy" id="857342"/>
    <lineage>
        <taxon>Eukaryota</taxon>
        <taxon>Fungi</taxon>
        <taxon>Dikarya</taxon>
        <taxon>Ascomycota</taxon>
        <taxon>Pezizomycotina</taxon>
        <taxon>Leotiomycetes</taxon>
        <taxon>Helotiales</taxon>
        <taxon>Amorphothecaceae</taxon>
        <taxon>Amorphotheca</taxon>
    </lineage>
</organism>
<dbReference type="InterPro" id="IPR053157">
    <property type="entry name" value="Sterol_Uptake_Regulator"/>
</dbReference>
<evidence type="ECO:0008006" key="3">
    <source>
        <dbReference type="Google" id="ProtNLM"/>
    </source>
</evidence>
<reference evidence="1 2" key="1">
    <citation type="journal article" date="2018" name="New Phytol.">
        <title>Comparative genomics and transcriptomics depict ericoid mycorrhizal fungi as versatile saprotrophs and plant mutualists.</title>
        <authorList>
            <person name="Martino E."/>
            <person name="Morin E."/>
            <person name="Grelet G.A."/>
            <person name="Kuo A."/>
            <person name="Kohler A."/>
            <person name="Daghino S."/>
            <person name="Barry K.W."/>
            <person name="Cichocki N."/>
            <person name="Clum A."/>
            <person name="Dockter R.B."/>
            <person name="Hainaut M."/>
            <person name="Kuo R.C."/>
            <person name="LaButti K."/>
            <person name="Lindahl B.D."/>
            <person name="Lindquist E.A."/>
            <person name="Lipzen A."/>
            <person name="Khouja H.R."/>
            <person name="Magnuson J."/>
            <person name="Murat C."/>
            <person name="Ohm R.A."/>
            <person name="Singer S.W."/>
            <person name="Spatafora J.W."/>
            <person name="Wang M."/>
            <person name="Veneault-Fourrey C."/>
            <person name="Henrissat B."/>
            <person name="Grigoriev I.V."/>
            <person name="Martin F.M."/>
            <person name="Perotto S."/>
        </authorList>
    </citation>
    <scope>NUCLEOTIDE SEQUENCE [LARGE SCALE GENOMIC DNA]</scope>
    <source>
        <strain evidence="1 2">ATCC 22711</strain>
    </source>
</reference>
<dbReference type="RefSeq" id="XP_024723565.1">
    <property type="nucleotide sequence ID" value="XM_024866240.1"/>
</dbReference>
<gene>
    <name evidence="1" type="ORF">M430DRAFT_32844</name>
</gene>
<dbReference type="PANTHER" id="PTHR47784">
    <property type="entry name" value="STEROL UPTAKE CONTROL PROTEIN 2"/>
    <property type="match status" value="1"/>
</dbReference>
<dbReference type="InParanoid" id="A0A2T3B9G0"/>
<sequence length="329" mass="37094">MSPVALPANFTMLDLELLHFWTTQSIASFVDFPSCINLFQTTVVELGFSHPFLMHEILSLAALHLSNLRPDKASIYRHASDTHFATGLSLFQPAIRNLSDENCHACYAFSTMVFTHAWASQDPDKPSAIFFVPSSSTPQDLDVVHVQWVKLHRGSHEILQKRSALLREGPLEPLFTPWKGLDRNGPHPLPAVEEEQLSALSALAAASSLSAEQKLTLNEMLQKVRRVFSILAYNPKISQLSAVMSWFSMLSEDYLKMLEEKIPEALLIVVFYCVALKRAEHMWWVKGKGENLLRTVMGELGSGWETWTDWPVEQVLGVGGERRFFGIEK</sequence>
<accession>A0A2T3B9G0</accession>
<dbReference type="AlphaFoldDB" id="A0A2T3B9G0"/>